<proteinExistence type="predicted"/>
<accession>A0A6C0IDF1</accession>
<feature type="region of interest" description="Disordered" evidence="1">
    <location>
        <begin position="213"/>
        <end position="244"/>
    </location>
</feature>
<evidence type="ECO:0000256" key="2">
    <source>
        <dbReference type="SAM" id="Phobius"/>
    </source>
</evidence>
<dbReference type="EMBL" id="MN740156">
    <property type="protein sequence ID" value="QHT90650.1"/>
    <property type="molecule type" value="Genomic_DNA"/>
</dbReference>
<keyword evidence="2" id="KW-1133">Transmembrane helix</keyword>
<evidence type="ECO:0000256" key="1">
    <source>
        <dbReference type="SAM" id="MobiDB-lite"/>
    </source>
</evidence>
<organism evidence="3">
    <name type="scientific">viral metagenome</name>
    <dbReference type="NCBI Taxonomy" id="1070528"/>
    <lineage>
        <taxon>unclassified sequences</taxon>
        <taxon>metagenomes</taxon>
        <taxon>organismal metagenomes</taxon>
    </lineage>
</organism>
<feature type="transmembrane region" description="Helical" evidence="2">
    <location>
        <begin position="49"/>
        <end position="75"/>
    </location>
</feature>
<sequence>MVNKTTASHVASGLTTASIALGVLAGVASFFTAGASLGAYAAYLGGTAAVTSAVAVAGGVSAVAGVAASAAGIAASRNKGQLSASIGFGLLSVATFGISNKATTAVKALGRVAGVVGAAGTIYGVEQEIQGIASGDIKLGKGHAWERLDLFNAAAGGLAGGVHLGREGVALGVQAKSSFSTGTFSEVIKTGVSSATGETVSWVNKKSPSSFAEISERPSSSLAPKEQGVSTKSQSSAPLSRDTMAKSGEVTKGLSYALNETQQKTFKEFAQMNAESKITFYERLKNQQINSNNASDKILINAMETWTTRYGYGY</sequence>
<protein>
    <submittedName>
        <fullName evidence="3">Uncharacterized protein</fullName>
    </submittedName>
</protein>
<dbReference type="AlphaFoldDB" id="A0A6C0IDF1"/>
<keyword evidence="2" id="KW-0812">Transmembrane</keyword>
<feature type="compositionally biased region" description="Polar residues" evidence="1">
    <location>
        <begin position="213"/>
        <end position="238"/>
    </location>
</feature>
<reference evidence="3" key="1">
    <citation type="journal article" date="2020" name="Nature">
        <title>Giant virus diversity and host interactions through global metagenomics.</title>
        <authorList>
            <person name="Schulz F."/>
            <person name="Roux S."/>
            <person name="Paez-Espino D."/>
            <person name="Jungbluth S."/>
            <person name="Walsh D.A."/>
            <person name="Denef V.J."/>
            <person name="McMahon K.D."/>
            <person name="Konstantinidis K.T."/>
            <person name="Eloe-Fadrosh E.A."/>
            <person name="Kyrpides N.C."/>
            <person name="Woyke T."/>
        </authorList>
    </citation>
    <scope>NUCLEOTIDE SEQUENCE</scope>
    <source>
        <strain evidence="3">GVMAG-M-3300023184-71</strain>
    </source>
</reference>
<feature type="transmembrane region" description="Helical" evidence="2">
    <location>
        <begin position="82"/>
        <end position="99"/>
    </location>
</feature>
<keyword evidence="2" id="KW-0472">Membrane</keyword>
<feature type="transmembrane region" description="Helical" evidence="2">
    <location>
        <begin position="21"/>
        <end position="43"/>
    </location>
</feature>
<name>A0A6C0IDF1_9ZZZZ</name>
<evidence type="ECO:0000313" key="3">
    <source>
        <dbReference type="EMBL" id="QHT90650.1"/>
    </source>
</evidence>